<keyword evidence="3" id="KW-0378">Hydrolase</keyword>
<protein>
    <submittedName>
        <fullName evidence="3">Peptidase S10, serine carboxypeptidase</fullName>
    </submittedName>
</protein>
<dbReference type="Gene3D" id="6.10.250.940">
    <property type="match status" value="2"/>
</dbReference>
<keyword evidence="3" id="KW-0121">Carboxypeptidase</keyword>
<dbReference type="InterPro" id="IPR029058">
    <property type="entry name" value="AB_hydrolase_fold"/>
</dbReference>
<dbReference type="STRING" id="93759.A0A1R3HX06"/>
<dbReference type="InterPro" id="IPR001563">
    <property type="entry name" value="Peptidase_S10"/>
</dbReference>
<evidence type="ECO:0000313" key="3">
    <source>
        <dbReference type="EMBL" id="OMO74889.1"/>
    </source>
</evidence>
<dbReference type="OrthoDB" id="443318at2759"/>
<dbReference type="GO" id="GO:0006508">
    <property type="term" value="P:proteolysis"/>
    <property type="evidence" value="ECO:0007669"/>
    <property type="project" value="InterPro"/>
</dbReference>
<sequence>MGNAALIIIIWVSFLFCLLLQVGFTHCYEGTDLNIIKLLRQELSDHYQQNISSSTWETQYSGNYDSTVYIGQQEGLKELDKVSSLPGQPGGVNFDQYSGYVTVDPESGRALFYYFVESLHHSSTKPLVLWLNGGNAYIDFETSLKGGVDFYWTHALISDEMYSGIASNCDSSTLNFSSKICLEFVDKVNDVTGNIYAYDIYAPLCNSSSSSKSTKQVSVFDPCSKDYLHSYLNIPQVQRALHANVTALPYPWKSCRQCYCTIYLSFLTSCKGNQIENLNKLIKSRKSSNPPRPESWAQAQVDGLEDSHNSPVYVGSQKGLMQADKITALPGQPEGVNFDQYAGYVTIDPVANRALFYYFVESPENSAKKPLLLWLNGGADQSKCDKYQSDTFVEMGSIDLYGIFSPHCDLKSNSSVNIKNYDPCGEYHVDAYLNLAKVQAALHVKPTNWSGCG</sequence>
<keyword evidence="3" id="KW-0645">Protease</keyword>
<evidence type="ECO:0000313" key="4">
    <source>
        <dbReference type="Proteomes" id="UP000187203"/>
    </source>
</evidence>
<dbReference type="Gene3D" id="3.40.50.1820">
    <property type="entry name" value="alpha/beta hydrolase"/>
    <property type="match status" value="3"/>
</dbReference>
<organism evidence="3 4">
    <name type="scientific">Corchorus olitorius</name>
    <dbReference type="NCBI Taxonomy" id="93759"/>
    <lineage>
        <taxon>Eukaryota</taxon>
        <taxon>Viridiplantae</taxon>
        <taxon>Streptophyta</taxon>
        <taxon>Embryophyta</taxon>
        <taxon>Tracheophyta</taxon>
        <taxon>Spermatophyta</taxon>
        <taxon>Magnoliopsida</taxon>
        <taxon>eudicotyledons</taxon>
        <taxon>Gunneridae</taxon>
        <taxon>Pentapetalae</taxon>
        <taxon>rosids</taxon>
        <taxon>malvids</taxon>
        <taxon>Malvales</taxon>
        <taxon>Malvaceae</taxon>
        <taxon>Grewioideae</taxon>
        <taxon>Apeibeae</taxon>
        <taxon>Corchorus</taxon>
    </lineage>
</organism>
<feature type="signal peptide" evidence="2">
    <location>
        <begin position="1"/>
        <end position="27"/>
    </location>
</feature>
<dbReference type="GO" id="GO:0005773">
    <property type="term" value="C:vacuole"/>
    <property type="evidence" value="ECO:0007669"/>
    <property type="project" value="TreeGrafter"/>
</dbReference>
<accession>A0A1R3HX06</accession>
<dbReference type="AlphaFoldDB" id="A0A1R3HX06"/>
<dbReference type="Proteomes" id="UP000187203">
    <property type="component" value="Unassembled WGS sequence"/>
</dbReference>
<keyword evidence="4" id="KW-1185">Reference proteome</keyword>
<dbReference type="Pfam" id="PF00450">
    <property type="entry name" value="Peptidase_S10"/>
    <property type="match status" value="3"/>
</dbReference>
<name>A0A1R3HX06_9ROSI</name>
<reference evidence="4" key="1">
    <citation type="submission" date="2013-09" db="EMBL/GenBank/DDBJ databases">
        <title>Corchorus olitorius genome sequencing.</title>
        <authorList>
            <person name="Alam M."/>
            <person name="Haque M.S."/>
            <person name="Islam M.S."/>
            <person name="Emdad E.M."/>
            <person name="Islam M.M."/>
            <person name="Ahmed B."/>
            <person name="Halim A."/>
            <person name="Hossen Q.M.M."/>
            <person name="Hossain M.Z."/>
            <person name="Ahmed R."/>
            <person name="Khan M.M."/>
            <person name="Islam R."/>
            <person name="Rashid M.M."/>
            <person name="Khan S.A."/>
            <person name="Rahman M.S."/>
            <person name="Alam M."/>
            <person name="Yahiya A.S."/>
            <person name="Khan M.S."/>
            <person name="Azam M.S."/>
            <person name="Haque T."/>
            <person name="Lashkar M.Z.H."/>
            <person name="Akhand A.I."/>
            <person name="Morshed G."/>
            <person name="Roy S."/>
            <person name="Uddin K.S."/>
            <person name="Rabeya T."/>
            <person name="Hossain A.S."/>
            <person name="Chowdhury A."/>
            <person name="Snigdha A.R."/>
            <person name="Mortoza M.S."/>
            <person name="Matin S.A."/>
            <person name="Hoque S.M.E."/>
            <person name="Islam M.K."/>
            <person name="Roy D.K."/>
            <person name="Haider R."/>
            <person name="Moosa M.M."/>
            <person name="Elias S.M."/>
            <person name="Hasan A.M."/>
            <person name="Jahan S."/>
            <person name="Shafiuddin M."/>
            <person name="Mahmood N."/>
            <person name="Shommy N.S."/>
        </authorList>
    </citation>
    <scope>NUCLEOTIDE SEQUENCE [LARGE SCALE GENOMIC DNA]</scope>
    <source>
        <strain evidence="4">cv. O-4</strain>
    </source>
</reference>
<comment type="similarity">
    <text evidence="1">Belongs to the peptidase S10 family.</text>
</comment>
<proteinExistence type="inferred from homology"/>
<feature type="chain" id="PRO_5012706624" evidence="2">
    <location>
        <begin position="28"/>
        <end position="453"/>
    </location>
</feature>
<keyword evidence="2" id="KW-0732">Signal</keyword>
<dbReference type="PANTHER" id="PTHR11802:SF460">
    <property type="entry name" value="CARBOXYPEPTIDASE"/>
    <property type="match status" value="1"/>
</dbReference>
<comment type="caution">
    <text evidence="3">The sequence shown here is derived from an EMBL/GenBank/DDBJ whole genome shotgun (WGS) entry which is preliminary data.</text>
</comment>
<dbReference type="PANTHER" id="PTHR11802">
    <property type="entry name" value="SERINE PROTEASE FAMILY S10 SERINE CARBOXYPEPTIDASE"/>
    <property type="match status" value="1"/>
</dbReference>
<dbReference type="EMBL" id="AWUE01019240">
    <property type="protein sequence ID" value="OMO74889.1"/>
    <property type="molecule type" value="Genomic_DNA"/>
</dbReference>
<evidence type="ECO:0000256" key="2">
    <source>
        <dbReference type="SAM" id="SignalP"/>
    </source>
</evidence>
<dbReference type="SUPFAM" id="SSF53474">
    <property type="entry name" value="alpha/beta-Hydrolases"/>
    <property type="match status" value="3"/>
</dbReference>
<dbReference type="GO" id="GO:0004185">
    <property type="term" value="F:serine-type carboxypeptidase activity"/>
    <property type="evidence" value="ECO:0007669"/>
    <property type="project" value="InterPro"/>
</dbReference>
<evidence type="ECO:0000256" key="1">
    <source>
        <dbReference type="ARBA" id="ARBA00009431"/>
    </source>
</evidence>
<gene>
    <name evidence="3" type="ORF">COLO4_26456</name>
</gene>